<feature type="chain" id="PRO_5040452109" description="GH16 domain-containing protein" evidence="1">
    <location>
        <begin position="18"/>
        <end position="359"/>
    </location>
</feature>
<protein>
    <recommendedName>
        <fullName evidence="2">GH16 domain-containing protein</fullName>
    </recommendedName>
</protein>
<dbReference type="EMBL" id="JAANBB010000634">
    <property type="protein sequence ID" value="KAF7537458.1"/>
    <property type="molecule type" value="Genomic_DNA"/>
</dbReference>
<evidence type="ECO:0000313" key="4">
    <source>
        <dbReference type="Proteomes" id="UP000722485"/>
    </source>
</evidence>
<dbReference type="Gene3D" id="2.60.120.200">
    <property type="match status" value="1"/>
</dbReference>
<name>A0A9P5GTA4_9HYPO</name>
<dbReference type="OrthoDB" id="25131at2759"/>
<feature type="signal peptide" evidence="1">
    <location>
        <begin position="1"/>
        <end position="17"/>
    </location>
</feature>
<evidence type="ECO:0000259" key="2">
    <source>
        <dbReference type="PROSITE" id="PS51762"/>
    </source>
</evidence>
<proteinExistence type="predicted"/>
<reference evidence="3" key="1">
    <citation type="submission" date="2020-03" db="EMBL/GenBank/DDBJ databases">
        <title>Draft Genome Sequence of Cylindrodendrum hubeiense.</title>
        <authorList>
            <person name="Buettner E."/>
            <person name="Kellner H."/>
        </authorList>
    </citation>
    <scope>NUCLEOTIDE SEQUENCE</scope>
    <source>
        <strain evidence="3">IHI 201604</strain>
    </source>
</reference>
<dbReference type="PROSITE" id="PS51762">
    <property type="entry name" value="GH16_2"/>
    <property type="match status" value="1"/>
</dbReference>
<dbReference type="Proteomes" id="UP000722485">
    <property type="component" value="Unassembled WGS sequence"/>
</dbReference>
<feature type="domain" description="GH16" evidence="2">
    <location>
        <begin position="42"/>
        <end position="279"/>
    </location>
</feature>
<gene>
    <name evidence="3" type="ORF">G7Z17_g12846</name>
</gene>
<dbReference type="InterPro" id="IPR000757">
    <property type="entry name" value="Beta-glucanase-like"/>
</dbReference>
<dbReference type="AlphaFoldDB" id="A0A9P5GTA4"/>
<keyword evidence="4" id="KW-1185">Reference proteome</keyword>
<keyword evidence="1" id="KW-0732">Signal</keyword>
<dbReference type="CDD" id="cd00413">
    <property type="entry name" value="Glyco_hydrolase_16"/>
    <property type="match status" value="1"/>
</dbReference>
<evidence type="ECO:0000256" key="1">
    <source>
        <dbReference type="SAM" id="SignalP"/>
    </source>
</evidence>
<dbReference type="SUPFAM" id="SSF49899">
    <property type="entry name" value="Concanavalin A-like lectins/glucanases"/>
    <property type="match status" value="1"/>
</dbReference>
<dbReference type="PANTHER" id="PTHR38121:SF5">
    <property type="entry name" value="GH16 DOMAIN-CONTAINING PROTEIN"/>
    <property type="match status" value="1"/>
</dbReference>
<accession>A0A9P5GTA4</accession>
<dbReference type="PANTHER" id="PTHR38121">
    <property type="entry name" value="GH16 DOMAIN-CONTAINING PROTEIN"/>
    <property type="match status" value="1"/>
</dbReference>
<dbReference type="InterPro" id="IPR013320">
    <property type="entry name" value="ConA-like_dom_sf"/>
</dbReference>
<organism evidence="3 4">
    <name type="scientific">Cylindrodendrum hubeiense</name>
    <dbReference type="NCBI Taxonomy" id="595255"/>
    <lineage>
        <taxon>Eukaryota</taxon>
        <taxon>Fungi</taxon>
        <taxon>Dikarya</taxon>
        <taxon>Ascomycota</taxon>
        <taxon>Pezizomycotina</taxon>
        <taxon>Sordariomycetes</taxon>
        <taxon>Hypocreomycetidae</taxon>
        <taxon>Hypocreales</taxon>
        <taxon>Nectriaceae</taxon>
        <taxon>Cylindrodendrum</taxon>
    </lineage>
</organism>
<sequence>MTWLILLLTCGLRLVSSRCECGYTARSSGTEEPMTFMNLLETDFTRINDPSGNSNWVRQQFNVSAENGRGAYAKAFMPTNIIALPTEGETRSGRGSGLGLRVGSVIGDDAVPAAEIDTARLDLHWGSYRAGMKLTATNGTCAAFFWYFNDTQEIDMEFLSREFDSEEGVYPVNLVVQSKQSKEAGYDASKTGTFKRVNLDFDPTAGFHEYRFDYTPGKVMFYTDSKQIAAMEGGDMPSAAGHLILQHWSNGNPKWSGGPPAKDAMLRVSYVKAYFNSSDEQHHATSTRRCHEAGANEAVCWIPDVIATNASTGGAFLSDEGNATGPEMDGSEESIGWRHSSVGWLLVATVAVMLMSCVY</sequence>
<dbReference type="GO" id="GO:0005975">
    <property type="term" value="P:carbohydrate metabolic process"/>
    <property type="evidence" value="ECO:0007669"/>
    <property type="project" value="InterPro"/>
</dbReference>
<evidence type="ECO:0000313" key="3">
    <source>
        <dbReference type="EMBL" id="KAF7537458.1"/>
    </source>
</evidence>
<comment type="caution">
    <text evidence="3">The sequence shown here is derived from an EMBL/GenBank/DDBJ whole genome shotgun (WGS) entry which is preliminary data.</text>
</comment>
<dbReference type="Pfam" id="PF00722">
    <property type="entry name" value="Glyco_hydro_16"/>
    <property type="match status" value="1"/>
</dbReference>
<dbReference type="GO" id="GO:0004553">
    <property type="term" value="F:hydrolase activity, hydrolyzing O-glycosyl compounds"/>
    <property type="evidence" value="ECO:0007669"/>
    <property type="project" value="InterPro"/>
</dbReference>